<evidence type="ECO:0000313" key="4">
    <source>
        <dbReference type="Proteomes" id="UP000631114"/>
    </source>
</evidence>
<accession>A0A835LV38</accession>
<reference evidence="3 4" key="1">
    <citation type="submission" date="2020-10" db="EMBL/GenBank/DDBJ databases">
        <title>The Coptis chinensis genome and diversification of protoberbering-type alkaloids.</title>
        <authorList>
            <person name="Wang B."/>
            <person name="Shu S."/>
            <person name="Song C."/>
            <person name="Liu Y."/>
        </authorList>
    </citation>
    <scope>NUCLEOTIDE SEQUENCE [LARGE SCALE GENOMIC DNA]</scope>
    <source>
        <strain evidence="3">HL-2020</strain>
        <tissue evidence="3">Leaf</tissue>
    </source>
</reference>
<feature type="transmembrane region" description="Helical" evidence="2">
    <location>
        <begin position="54"/>
        <end position="74"/>
    </location>
</feature>
<gene>
    <name evidence="3" type="ORF">IFM89_023120</name>
</gene>
<feature type="region of interest" description="Disordered" evidence="1">
    <location>
        <begin position="84"/>
        <end position="148"/>
    </location>
</feature>
<comment type="caution">
    <text evidence="3">The sequence shown here is derived from an EMBL/GenBank/DDBJ whole genome shotgun (WGS) entry which is preliminary data.</text>
</comment>
<feature type="region of interest" description="Disordered" evidence="1">
    <location>
        <begin position="1"/>
        <end position="21"/>
    </location>
</feature>
<evidence type="ECO:0000313" key="3">
    <source>
        <dbReference type="EMBL" id="KAF9606097.1"/>
    </source>
</evidence>
<dbReference type="PANTHER" id="PTHR37198">
    <property type="entry name" value="NUCLEOLIN"/>
    <property type="match status" value="1"/>
</dbReference>
<dbReference type="PANTHER" id="PTHR37198:SF1">
    <property type="entry name" value="NUCLEOLIN"/>
    <property type="match status" value="1"/>
</dbReference>
<keyword evidence="2" id="KW-1133">Transmembrane helix</keyword>
<dbReference type="AlphaFoldDB" id="A0A835LV38"/>
<feature type="compositionally biased region" description="Basic and acidic residues" evidence="1">
    <location>
        <begin position="110"/>
        <end position="122"/>
    </location>
</feature>
<organism evidence="3 4">
    <name type="scientific">Coptis chinensis</name>
    <dbReference type="NCBI Taxonomy" id="261450"/>
    <lineage>
        <taxon>Eukaryota</taxon>
        <taxon>Viridiplantae</taxon>
        <taxon>Streptophyta</taxon>
        <taxon>Embryophyta</taxon>
        <taxon>Tracheophyta</taxon>
        <taxon>Spermatophyta</taxon>
        <taxon>Magnoliopsida</taxon>
        <taxon>Ranunculales</taxon>
        <taxon>Ranunculaceae</taxon>
        <taxon>Coptidoideae</taxon>
        <taxon>Coptis</taxon>
    </lineage>
</organism>
<keyword evidence="2" id="KW-0472">Membrane</keyword>
<dbReference type="EMBL" id="JADFTS010000005">
    <property type="protein sequence ID" value="KAF9606097.1"/>
    <property type="molecule type" value="Genomic_DNA"/>
</dbReference>
<evidence type="ECO:0000256" key="1">
    <source>
        <dbReference type="SAM" id="MobiDB-lite"/>
    </source>
</evidence>
<proteinExistence type="predicted"/>
<feature type="compositionally biased region" description="Acidic residues" evidence="1">
    <location>
        <begin position="123"/>
        <end position="136"/>
    </location>
</feature>
<protein>
    <submittedName>
        <fullName evidence="3">Uncharacterized protein</fullName>
    </submittedName>
</protein>
<name>A0A835LV38_9MAGN</name>
<dbReference type="OrthoDB" id="1939559at2759"/>
<keyword evidence="2" id="KW-0812">Transmembrane</keyword>
<sequence length="148" mass="16417">MEEETSEEWKADEYESDGGNSKMSSVIWRVGKKIVISGIVITSAPFVLPPVLLVSTVGFAFAVPFGLVLASYACTEKIMSKLLPLPSSPSEYGEEGVGGMDMEEEEFEEDVKKTLEMRTQRIEDEDVNGSVEEDEKGNERGKRRRMAS</sequence>
<keyword evidence="4" id="KW-1185">Reference proteome</keyword>
<evidence type="ECO:0000256" key="2">
    <source>
        <dbReference type="SAM" id="Phobius"/>
    </source>
</evidence>
<dbReference type="Proteomes" id="UP000631114">
    <property type="component" value="Unassembled WGS sequence"/>
</dbReference>